<reference evidence="2 3" key="1">
    <citation type="journal article" date="2019" name="Int. J. Syst. Evol. Microbiol.">
        <title>The Global Catalogue of Microorganisms (GCM) 10K type strain sequencing project: providing services to taxonomists for standard genome sequencing and annotation.</title>
        <authorList>
            <consortium name="The Broad Institute Genomics Platform"/>
            <consortium name="The Broad Institute Genome Sequencing Center for Infectious Disease"/>
            <person name="Wu L."/>
            <person name="Ma J."/>
        </authorList>
    </citation>
    <scope>NUCLEOTIDE SEQUENCE [LARGE SCALE GENOMIC DNA]</scope>
    <source>
        <strain evidence="2 3">CGMCC 1.15824</strain>
    </source>
</reference>
<feature type="compositionally biased region" description="Low complexity" evidence="1">
    <location>
        <begin position="8"/>
        <end position="21"/>
    </location>
</feature>
<comment type="caution">
    <text evidence="2">The sequence shown here is derived from an EMBL/GenBank/DDBJ whole genome shotgun (WGS) entry which is preliminary data.</text>
</comment>
<feature type="region of interest" description="Disordered" evidence="1">
    <location>
        <begin position="1"/>
        <end position="124"/>
    </location>
</feature>
<feature type="region of interest" description="Disordered" evidence="1">
    <location>
        <begin position="481"/>
        <end position="517"/>
    </location>
</feature>
<feature type="compositionally biased region" description="Acidic residues" evidence="1">
    <location>
        <begin position="34"/>
        <end position="48"/>
    </location>
</feature>
<dbReference type="Proteomes" id="UP001595925">
    <property type="component" value="Unassembled WGS sequence"/>
</dbReference>
<dbReference type="PROSITE" id="PS51257">
    <property type="entry name" value="PROKAR_LIPOPROTEIN"/>
    <property type="match status" value="1"/>
</dbReference>
<feature type="compositionally biased region" description="Acidic residues" evidence="1">
    <location>
        <begin position="83"/>
        <end position="94"/>
    </location>
</feature>
<sequence>MTDRRSFLAAAGTTGALSLAGCLSDDILGGNGNDTEDEGEEATENGTDEDQRNETSGTGDQEGTETEENEAGDDERGENNQSGDDDQTSDDEGNESNQTGNDEDEGEGGADDELADLPGESVDDFEDVDAWSPIVGDDAIEAETEEVYAGSSSARITAPESEEEATVFRTFTDGLDLSGQGLSLAIRYTGREQFDLTVQLLASDTRNRIDLRRVLTGAADRWQRVDLGVDVIEGDPDLADVREIRIVGRRRGDEGGEIEFAVDDLRRADSPDQGAVMLLFDGGLESHFTTAFEVLEEFDVQGVEAVTPEALGNEGRLTIENLEEMSEAGWDVISRPRTGSQFLGEYTPEQQEGLIRRSKGFLENRGFEDGARHFLTPRNLLSPESHDLIREYHEQAFRFGGEPNSLPITDHHNLGFLSGDEENAAATNLDQAAAYNQLAILHFVYVDDADEGVDRGYIEDVLEYIDDQDLQVVTASDLLDSGQGQLTGGSGNGGNESTNETGDGTNESDNETGGNES</sequence>
<organism evidence="2 3">
    <name type="scientific">Saliphagus infecundisoli</name>
    <dbReference type="NCBI Taxonomy" id="1849069"/>
    <lineage>
        <taxon>Archaea</taxon>
        <taxon>Methanobacteriati</taxon>
        <taxon>Methanobacteriota</taxon>
        <taxon>Stenosarchaea group</taxon>
        <taxon>Halobacteria</taxon>
        <taxon>Halobacteriales</taxon>
        <taxon>Natrialbaceae</taxon>
        <taxon>Saliphagus</taxon>
    </lineage>
</organism>
<evidence type="ECO:0000313" key="3">
    <source>
        <dbReference type="Proteomes" id="UP001595925"/>
    </source>
</evidence>
<accession>A0ABD5QL04</accession>
<feature type="compositionally biased region" description="Gly residues" evidence="1">
    <location>
        <begin position="485"/>
        <end position="494"/>
    </location>
</feature>
<feature type="compositionally biased region" description="Acidic residues" evidence="1">
    <location>
        <begin position="101"/>
        <end position="124"/>
    </location>
</feature>
<feature type="compositionally biased region" description="Acidic residues" evidence="1">
    <location>
        <begin position="62"/>
        <end position="76"/>
    </location>
</feature>
<dbReference type="AlphaFoldDB" id="A0ABD5QL04"/>
<keyword evidence="3" id="KW-1185">Reference proteome</keyword>
<name>A0ABD5QL04_9EURY</name>
<evidence type="ECO:0008006" key="4">
    <source>
        <dbReference type="Google" id="ProtNLM"/>
    </source>
</evidence>
<evidence type="ECO:0000256" key="1">
    <source>
        <dbReference type="SAM" id="MobiDB-lite"/>
    </source>
</evidence>
<evidence type="ECO:0000313" key="2">
    <source>
        <dbReference type="EMBL" id="MFC4990347.1"/>
    </source>
</evidence>
<dbReference type="EMBL" id="JBHSJG010000072">
    <property type="protein sequence ID" value="MFC4990347.1"/>
    <property type="molecule type" value="Genomic_DNA"/>
</dbReference>
<dbReference type="Gene3D" id="3.20.20.370">
    <property type="entry name" value="Glycoside hydrolase/deacetylase"/>
    <property type="match status" value="1"/>
</dbReference>
<dbReference type="SUPFAM" id="SSF88713">
    <property type="entry name" value="Glycoside hydrolase/deacetylase"/>
    <property type="match status" value="1"/>
</dbReference>
<feature type="compositionally biased region" description="Low complexity" evidence="1">
    <location>
        <begin position="495"/>
        <end position="507"/>
    </location>
</feature>
<gene>
    <name evidence="2" type="ORF">ACFPFO_21865</name>
</gene>
<proteinExistence type="predicted"/>
<dbReference type="CDD" id="cd10970">
    <property type="entry name" value="CE4_DAC_u1_6s"/>
    <property type="match status" value="1"/>
</dbReference>
<protein>
    <recommendedName>
        <fullName evidence="4">Polysaccharide deacetylase</fullName>
    </recommendedName>
</protein>
<dbReference type="InterPro" id="IPR011330">
    <property type="entry name" value="Glyco_hydro/deAcase_b/a-brl"/>
</dbReference>
<dbReference type="RefSeq" id="WP_224828667.1">
    <property type="nucleotide sequence ID" value="NZ_JAIVEF010000009.1"/>
</dbReference>